<evidence type="ECO:0000313" key="3">
    <source>
        <dbReference type="Proteomes" id="UP000010472"/>
    </source>
</evidence>
<evidence type="ECO:0000313" key="2">
    <source>
        <dbReference type="EMBL" id="AFZ13880.1"/>
    </source>
</evidence>
<organism evidence="2 3">
    <name type="scientific">Crinalium epipsammum PCC 9333</name>
    <dbReference type="NCBI Taxonomy" id="1173022"/>
    <lineage>
        <taxon>Bacteria</taxon>
        <taxon>Bacillati</taxon>
        <taxon>Cyanobacteriota</taxon>
        <taxon>Cyanophyceae</taxon>
        <taxon>Gomontiellales</taxon>
        <taxon>Gomontiellaceae</taxon>
        <taxon>Crinalium</taxon>
    </lineage>
</organism>
<reference evidence="2 3" key="1">
    <citation type="submission" date="2012-06" db="EMBL/GenBank/DDBJ databases">
        <title>Finished chromosome of genome of Crinalium epipsammum PCC 9333.</title>
        <authorList>
            <consortium name="US DOE Joint Genome Institute"/>
            <person name="Gugger M."/>
            <person name="Coursin T."/>
            <person name="Rippka R."/>
            <person name="Tandeau De Marsac N."/>
            <person name="Huntemann M."/>
            <person name="Wei C.-L."/>
            <person name="Han J."/>
            <person name="Detter J.C."/>
            <person name="Han C."/>
            <person name="Tapia R."/>
            <person name="Davenport K."/>
            <person name="Daligault H."/>
            <person name="Erkkila T."/>
            <person name="Gu W."/>
            <person name="Munk A.C.C."/>
            <person name="Teshima H."/>
            <person name="Xu Y."/>
            <person name="Chain P."/>
            <person name="Chen A."/>
            <person name="Krypides N."/>
            <person name="Mavromatis K."/>
            <person name="Markowitz V."/>
            <person name="Szeto E."/>
            <person name="Ivanova N."/>
            <person name="Mikhailova N."/>
            <person name="Ovchinnikova G."/>
            <person name="Pagani I."/>
            <person name="Pati A."/>
            <person name="Goodwin L."/>
            <person name="Peters L."/>
            <person name="Pitluck S."/>
            <person name="Woyke T."/>
            <person name="Kerfeld C."/>
        </authorList>
    </citation>
    <scope>NUCLEOTIDE SEQUENCE [LARGE SCALE GENOMIC DNA]</scope>
    <source>
        <strain evidence="2 3">PCC 9333</strain>
    </source>
</reference>
<feature type="compositionally biased region" description="Basic residues" evidence="1">
    <location>
        <begin position="11"/>
        <end position="21"/>
    </location>
</feature>
<feature type="region of interest" description="Disordered" evidence="1">
    <location>
        <begin position="1"/>
        <end position="32"/>
    </location>
</feature>
<accession>K9W364</accession>
<proteinExistence type="predicted"/>
<dbReference type="EMBL" id="CP003620">
    <property type="protein sequence ID" value="AFZ13880.1"/>
    <property type="molecule type" value="Genomic_DNA"/>
</dbReference>
<keyword evidence="3" id="KW-1185">Reference proteome</keyword>
<dbReference type="HOGENOM" id="CLU_186050_0_0_3"/>
<dbReference type="AlphaFoldDB" id="K9W364"/>
<evidence type="ECO:0000256" key="1">
    <source>
        <dbReference type="SAM" id="MobiDB-lite"/>
    </source>
</evidence>
<dbReference type="eggNOG" id="ENOG50339QR">
    <property type="taxonomic scope" value="Bacteria"/>
</dbReference>
<name>K9W364_9CYAN</name>
<sequence length="95" mass="11170">MVKKEKIINRPVRKKPQRTHYRSYQPPMASTRERVSSLNIHKIVGRILVSGQLSRQEYVHLITTMLSDNHITDEERPQLNRVFDSIQSGQIKFVD</sequence>
<dbReference type="KEGG" id="cep:Cri9333_3041"/>
<protein>
    <submittedName>
        <fullName evidence="2">Uncharacterized protein</fullName>
    </submittedName>
</protein>
<gene>
    <name evidence="2" type="ORF">Cri9333_3041</name>
</gene>
<dbReference type="Proteomes" id="UP000010472">
    <property type="component" value="Chromosome"/>
</dbReference>
<dbReference type="STRING" id="1173022.Cri9333_3041"/>